<feature type="transmembrane region" description="Helical" evidence="8">
    <location>
        <begin position="63"/>
        <end position="81"/>
    </location>
</feature>
<feature type="transmembrane region" description="Helical" evidence="8">
    <location>
        <begin position="198"/>
        <end position="219"/>
    </location>
</feature>
<evidence type="ECO:0000313" key="11">
    <source>
        <dbReference type="Proteomes" id="UP000663505"/>
    </source>
</evidence>
<evidence type="ECO:0000256" key="1">
    <source>
        <dbReference type="ARBA" id="ARBA00004651"/>
    </source>
</evidence>
<comment type="subcellular location">
    <subcellularLocation>
        <location evidence="1">Cell membrane</location>
        <topology evidence="1">Multi-pass membrane protein</topology>
    </subcellularLocation>
    <subcellularLocation>
        <location evidence="7">Membrane</location>
        <topology evidence="7">Multi-pass membrane protein</topology>
    </subcellularLocation>
</comment>
<keyword evidence="3 7" id="KW-0812">Transmembrane</keyword>
<proteinExistence type="predicted"/>
<evidence type="ECO:0000259" key="9">
    <source>
        <dbReference type="Pfam" id="PF00361"/>
    </source>
</evidence>
<dbReference type="Pfam" id="PF00361">
    <property type="entry name" value="Proton_antipo_M"/>
    <property type="match status" value="1"/>
</dbReference>
<feature type="transmembrane region" description="Helical" evidence="8">
    <location>
        <begin position="119"/>
        <end position="143"/>
    </location>
</feature>
<evidence type="ECO:0000256" key="8">
    <source>
        <dbReference type="SAM" id="Phobius"/>
    </source>
</evidence>
<feature type="transmembrane region" description="Helical" evidence="8">
    <location>
        <begin position="585"/>
        <end position="603"/>
    </location>
</feature>
<accession>A0A9X7W1W6</accession>
<dbReference type="KEGG" id="afx:JZ786_01760"/>
<feature type="transmembrane region" description="Helical" evidence="8">
    <location>
        <begin position="429"/>
        <end position="450"/>
    </location>
</feature>
<dbReference type="PRINTS" id="PR01437">
    <property type="entry name" value="NUOXDRDTASE4"/>
</dbReference>
<dbReference type="PANTHER" id="PTHR42682:SF3">
    <property type="entry name" value="FORMATE HYDROGENLYASE SUBUNIT 3-RELATED"/>
    <property type="match status" value="1"/>
</dbReference>
<organism evidence="10 11">
    <name type="scientific">Alicyclobacillus mengziensis</name>
    <dbReference type="NCBI Taxonomy" id="2931921"/>
    <lineage>
        <taxon>Bacteria</taxon>
        <taxon>Bacillati</taxon>
        <taxon>Bacillota</taxon>
        <taxon>Bacilli</taxon>
        <taxon>Bacillales</taxon>
        <taxon>Alicyclobacillaceae</taxon>
        <taxon>Alicyclobacillus</taxon>
    </lineage>
</organism>
<protein>
    <recommendedName>
        <fullName evidence="9">NADH:quinone oxidoreductase/Mrp antiporter transmembrane domain-containing protein</fullName>
    </recommendedName>
</protein>
<feature type="transmembrane region" description="Helical" evidence="8">
    <location>
        <begin position="291"/>
        <end position="315"/>
    </location>
</feature>
<keyword evidence="5" id="KW-0560">Oxidoreductase</keyword>
<dbReference type="GO" id="GO:0042773">
    <property type="term" value="P:ATP synthesis coupled electron transport"/>
    <property type="evidence" value="ECO:0007669"/>
    <property type="project" value="InterPro"/>
</dbReference>
<evidence type="ECO:0000313" key="10">
    <source>
        <dbReference type="EMBL" id="QSO47798.1"/>
    </source>
</evidence>
<keyword evidence="6 8" id="KW-0472">Membrane</keyword>
<evidence type="ECO:0000256" key="6">
    <source>
        <dbReference type="ARBA" id="ARBA00023136"/>
    </source>
</evidence>
<dbReference type="InterPro" id="IPR001750">
    <property type="entry name" value="ND/Mrp_TM"/>
</dbReference>
<dbReference type="GO" id="GO:0016491">
    <property type="term" value="F:oxidoreductase activity"/>
    <property type="evidence" value="ECO:0007669"/>
    <property type="project" value="UniProtKB-KW"/>
</dbReference>
<feature type="transmembrane region" description="Helical" evidence="8">
    <location>
        <begin position="336"/>
        <end position="355"/>
    </location>
</feature>
<feature type="transmembrane region" description="Helical" evidence="8">
    <location>
        <begin position="163"/>
        <end position="186"/>
    </location>
</feature>
<name>A0A9X7W1W6_9BACL</name>
<evidence type="ECO:0000256" key="4">
    <source>
        <dbReference type="ARBA" id="ARBA00022989"/>
    </source>
</evidence>
<feature type="transmembrane region" description="Helical" evidence="8">
    <location>
        <begin position="470"/>
        <end position="488"/>
    </location>
</feature>
<dbReference type="RefSeq" id="WP_206657141.1">
    <property type="nucleotide sequence ID" value="NZ_CP071182.1"/>
</dbReference>
<dbReference type="InterPro" id="IPR052175">
    <property type="entry name" value="ComplexI-like_HydComp"/>
</dbReference>
<keyword evidence="11" id="KW-1185">Reference proteome</keyword>
<keyword evidence="4 8" id="KW-1133">Transmembrane helix</keyword>
<gene>
    <name evidence="10" type="ORF">JZ786_01760</name>
</gene>
<dbReference type="GO" id="GO:0005886">
    <property type="term" value="C:plasma membrane"/>
    <property type="evidence" value="ECO:0007669"/>
    <property type="project" value="UniProtKB-SubCell"/>
</dbReference>
<evidence type="ECO:0000256" key="2">
    <source>
        <dbReference type="ARBA" id="ARBA00022475"/>
    </source>
</evidence>
<dbReference type="GO" id="GO:0008137">
    <property type="term" value="F:NADH dehydrogenase (ubiquinone) activity"/>
    <property type="evidence" value="ECO:0007669"/>
    <property type="project" value="InterPro"/>
</dbReference>
<dbReference type="InterPro" id="IPR003918">
    <property type="entry name" value="NADH_UbQ_OxRdtase"/>
</dbReference>
<dbReference type="AlphaFoldDB" id="A0A9X7W1W6"/>
<keyword evidence="2" id="KW-1003">Cell membrane</keyword>
<feature type="transmembrane region" description="Helical" evidence="8">
    <location>
        <begin position="375"/>
        <end position="408"/>
    </location>
</feature>
<feature type="transmembrane region" description="Helical" evidence="8">
    <location>
        <begin position="87"/>
        <end position="107"/>
    </location>
</feature>
<feature type="transmembrane region" description="Helical" evidence="8">
    <location>
        <begin position="225"/>
        <end position="249"/>
    </location>
</feature>
<feature type="transmembrane region" description="Helical" evidence="8">
    <location>
        <begin position="256"/>
        <end position="279"/>
    </location>
</feature>
<dbReference type="EMBL" id="CP071182">
    <property type="protein sequence ID" value="QSO47798.1"/>
    <property type="molecule type" value="Genomic_DNA"/>
</dbReference>
<dbReference type="Proteomes" id="UP000663505">
    <property type="component" value="Chromosome"/>
</dbReference>
<reference evidence="10 11" key="1">
    <citation type="submission" date="2021-02" db="EMBL/GenBank/DDBJ databases">
        <title>Alicyclobacillus curvatus sp. nov. and Alicyclobacillus mengziensis sp. nov., two acidophilic bacteria isolated from acid mine drainage.</title>
        <authorList>
            <person name="Huang Y."/>
        </authorList>
    </citation>
    <scope>NUCLEOTIDE SEQUENCE [LARGE SCALE GENOMIC DNA]</scope>
    <source>
        <strain evidence="10 11">S30H14</strain>
    </source>
</reference>
<feature type="domain" description="NADH:quinone oxidoreductase/Mrp antiporter transmembrane" evidence="9">
    <location>
        <begin position="83"/>
        <end position="382"/>
    </location>
</feature>
<dbReference type="PANTHER" id="PTHR42682">
    <property type="entry name" value="HYDROGENASE-4 COMPONENT F"/>
    <property type="match status" value="1"/>
</dbReference>
<evidence type="ECO:0000256" key="3">
    <source>
        <dbReference type="ARBA" id="ARBA00022692"/>
    </source>
</evidence>
<evidence type="ECO:0000256" key="5">
    <source>
        <dbReference type="ARBA" id="ARBA00023002"/>
    </source>
</evidence>
<feature type="transmembrane region" description="Helical" evidence="8">
    <location>
        <begin position="36"/>
        <end position="56"/>
    </location>
</feature>
<evidence type="ECO:0000256" key="7">
    <source>
        <dbReference type="RuleBase" id="RU000320"/>
    </source>
</evidence>
<sequence>MLTLVFSVLCTLMAVWGLWRPDAVGLHSAYLALTPFRTWFLFTLGVVSLASSWYRFGYKEHDTGATAFWLPVFLVSMVAVVTAENMWVFMTAWETMSITSFFLVISYKNRSGVLESGYLYLVMSQLSALSILSGLLLMTASMHSMNFGVWSSTAHVLSPATKSWIFGLLGLGFAVKSGIIPFHIWLPRAHPVAPAPVSGLMSGAMIKLGVFGIVQFLLVDLGQTSIVWPIILLLMGAVSSLLGVLYALMEQDLKRLLAYSSIENIGIIFLGLGIMALGIQLNHTYMETLGLLAALFHTFNHAIFKSQLFLAAGAVEQHTGTLNAEDLGGLIRTIPGVAVGFLAGSMAISALPPFNGFISEWITFRGLLSMVKGSAVLWSVFGLSLALILAMTGALAAMSFVKASGVIFLGEPRRQLVKVPIPRSMTWPILGLAACNLAFGVVPTPVLRIISSMIPGAVTPSSAVTLPLHATTTAVILLAVLCVVMAVARPWQLRTVPRWSCGRTPDAAMQFTSAAFTKSVRTTLAVIYRPHRNLTRIGRYPQDFPQRLVYHGGTTPIWERYVYEPTSRLVWWLSKNSTRIQAGPVRLYLIYLLGTVAVMLLFLH</sequence>